<evidence type="ECO:0008006" key="4">
    <source>
        <dbReference type="Google" id="ProtNLM"/>
    </source>
</evidence>
<dbReference type="SUPFAM" id="SSF50939">
    <property type="entry name" value="Sialidases"/>
    <property type="match status" value="1"/>
</dbReference>
<feature type="chain" id="PRO_5046791457" description="Exo-alpha-sialidase" evidence="1">
    <location>
        <begin position="35"/>
        <end position="455"/>
    </location>
</feature>
<reference evidence="3" key="1">
    <citation type="journal article" date="2019" name="Int. J. Syst. Evol. Microbiol.">
        <title>The Global Catalogue of Microorganisms (GCM) 10K type strain sequencing project: providing services to taxonomists for standard genome sequencing and annotation.</title>
        <authorList>
            <consortium name="The Broad Institute Genomics Platform"/>
            <consortium name="The Broad Institute Genome Sequencing Center for Infectious Disease"/>
            <person name="Wu L."/>
            <person name="Ma J."/>
        </authorList>
    </citation>
    <scope>NUCLEOTIDE SEQUENCE [LARGE SCALE GENOMIC DNA]</scope>
    <source>
        <strain evidence="3">KCTC 42441</strain>
    </source>
</reference>
<dbReference type="Proteomes" id="UP001595705">
    <property type="component" value="Unassembled WGS sequence"/>
</dbReference>
<dbReference type="InterPro" id="IPR036278">
    <property type="entry name" value="Sialidase_sf"/>
</dbReference>
<proteinExistence type="predicted"/>
<accession>A0ABV7XI15</accession>
<evidence type="ECO:0000256" key="1">
    <source>
        <dbReference type="SAM" id="SignalP"/>
    </source>
</evidence>
<dbReference type="EMBL" id="JBHRYA010000001">
    <property type="protein sequence ID" value="MFC3715130.1"/>
    <property type="molecule type" value="Genomic_DNA"/>
</dbReference>
<evidence type="ECO:0000313" key="3">
    <source>
        <dbReference type="Proteomes" id="UP001595705"/>
    </source>
</evidence>
<protein>
    <recommendedName>
        <fullName evidence="4">Exo-alpha-sialidase</fullName>
    </recommendedName>
</protein>
<dbReference type="RefSeq" id="WP_386742157.1">
    <property type="nucleotide sequence ID" value="NZ_JBHRYA010000001.1"/>
</dbReference>
<feature type="signal peptide" evidence="1">
    <location>
        <begin position="1"/>
        <end position="34"/>
    </location>
</feature>
<comment type="caution">
    <text evidence="2">The sequence shown here is derived from an EMBL/GenBank/DDBJ whole genome shotgun (WGS) entry which is preliminary data.</text>
</comment>
<organism evidence="2 3">
    <name type="scientific">Luteimonas soli</name>
    <dbReference type="NCBI Taxonomy" id="1648966"/>
    <lineage>
        <taxon>Bacteria</taxon>
        <taxon>Pseudomonadati</taxon>
        <taxon>Pseudomonadota</taxon>
        <taxon>Gammaproteobacteria</taxon>
        <taxon>Lysobacterales</taxon>
        <taxon>Lysobacteraceae</taxon>
        <taxon>Luteimonas</taxon>
    </lineage>
</organism>
<keyword evidence="3" id="KW-1185">Reference proteome</keyword>
<evidence type="ECO:0000313" key="2">
    <source>
        <dbReference type="EMBL" id="MFC3715130.1"/>
    </source>
</evidence>
<sequence>MDVSTQAKFRGPPIGRWLWLTLALAMSAAGGCQPADTAEPESQAVAAPTVVHAGAQVQDRIDGLDLATGADGSVHLVWRERPGLHGKTNRSARLMYQRGHGDPLRWGAPVQLADGIAGTPRVVAARDGLHVLAGSRLDHWWLPAGADRWQPQPALLGDHVPPATTFDAVGIDGSLVIAYATGGAAGDQVLNTLRWRGGQAGPVMPLASLPAVRRTRVGSIAQLHDPVLAQRDGRLLLLWGTRIPTETGPNVRLESRVQAAWSTDGGMGWSEAGRVTSDGADDYVNDLAVDIGGTTPLALFVAHGLFASHWDGDAWSPPRRLAGYDIGSLSGSAKAFRVAAASCAGRPLVAWVDGRHQGSDRRWWNPLGGFPWSDSPEWTNNDLFVLAGDALAAELDGRSATPRQQTVTGGQVEDVAVVDRGDHALLVWSGRKQVRKSSTDMGTPPTIWHRRIECD</sequence>
<name>A0ABV7XI15_9GAMM</name>
<keyword evidence="1" id="KW-0732">Signal</keyword>
<gene>
    <name evidence="2" type="ORF">ACFONC_03065</name>
</gene>